<keyword evidence="4" id="KW-1185">Reference proteome</keyword>
<reference evidence="3" key="1">
    <citation type="journal article" date="2020" name="Stud. Mycol.">
        <title>101 Dothideomycetes genomes: a test case for predicting lifestyles and emergence of pathogens.</title>
        <authorList>
            <person name="Haridas S."/>
            <person name="Albert R."/>
            <person name="Binder M."/>
            <person name="Bloem J."/>
            <person name="Labutti K."/>
            <person name="Salamov A."/>
            <person name="Andreopoulos B."/>
            <person name="Baker S."/>
            <person name="Barry K."/>
            <person name="Bills G."/>
            <person name="Bluhm B."/>
            <person name="Cannon C."/>
            <person name="Castanera R."/>
            <person name="Culley D."/>
            <person name="Daum C."/>
            <person name="Ezra D."/>
            <person name="Gonzalez J."/>
            <person name="Henrissat B."/>
            <person name="Kuo A."/>
            <person name="Liang C."/>
            <person name="Lipzen A."/>
            <person name="Lutzoni F."/>
            <person name="Magnuson J."/>
            <person name="Mondo S."/>
            <person name="Nolan M."/>
            <person name="Ohm R."/>
            <person name="Pangilinan J."/>
            <person name="Park H.-J."/>
            <person name="Ramirez L."/>
            <person name="Alfaro M."/>
            <person name="Sun H."/>
            <person name="Tritt A."/>
            <person name="Yoshinaga Y."/>
            <person name="Zwiers L.-H."/>
            <person name="Turgeon B."/>
            <person name="Goodwin S."/>
            <person name="Spatafora J."/>
            <person name="Crous P."/>
            <person name="Grigoriev I."/>
        </authorList>
    </citation>
    <scope>NUCLEOTIDE SEQUENCE</scope>
    <source>
        <strain evidence="3">CBS 183.55</strain>
    </source>
</reference>
<feature type="transmembrane region" description="Helical" evidence="2">
    <location>
        <begin position="262"/>
        <end position="283"/>
    </location>
</feature>
<keyword evidence="2" id="KW-0472">Membrane</keyword>
<dbReference type="Proteomes" id="UP000800082">
    <property type="component" value="Unassembled WGS sequence"/>
</dbReference>
<evidence type="ECO:0000313" key="3">
    <source>
        <dbReference type="EMBL" id="KAF1926782.1"/>
    </source>
</evidence>
<evidence type="ECO:0000313" key="4">
    <source>
        <dbReference type="Proteomes" id="UP000800082"/>
    </source>
</evidence>
<feature type="transmembrane region" description="Helical" evidence="2">
    <location>
        <begin position="219"/>
        <end position="241"/>
    </location>
</feature>
<feature type="transmembrane region" description="Helical" evidence="2">
    <location>
        <begin position="55"/>
        <end position="75"/>
    </location>
</feature>
<keyword evidence="2" id="KW-1133">Transmembrane helix</keyword>
<accession>A0A6A5RGA7</accession>
<proteinExistence type="predicted"/>
<keyword evidence="2" id="KW-0812">Transmembrane</keyword>
<feature type="transmembrane region" description="Helical" evidence="2">
    <location>
        <begin position="105"/>
        <end position="126"/>
    </location>
</feature>
<feature type="compositionally biased region" description="Polar residues" evidence="1">
    <location>
        <begin position="657"/>
        <end position="667"/>
    </location>
</feature>
<evidence type="ECO:0000256" key="1">
    <source>
        <dbReference type="SAM" id="MobiDB-lite"/>
    </source>
</evidence>
<dbReference type="EMBL" id="ML978975">
    <property type="protein sequence ID" value="KAF1926782.1"/>
    <property type="molecule type" value="Genomic_DNA"/>
</dbReference>
<organism evidence="3 4">
    <name type="scientific">Didymella exigua CBS 183.55</name>
    <dbReference type="NCBI Taxonomy" id="1150837"/>
    <lineage>
        <taxon>Eukaryota</taxon>
        <taxon>Fungi</taxon>
        <taxon>Dikarya</taxon>
        <taxon>Ascomycota</taxon>
        <taxon>Pezizomycotina</taxon>
        <taxon>Dothideomycetes</taxon>
        <taxon>Pleosporomycetidae</taxon>
        <taxon>Pleosporales</taxon>
        <taxon>Pleosporineae</taxon>
        <taxon>Didymellaceae</taxon>
        <taxon>Didymella</taxon>
    </lineage>
</organism>
<name>A0A6A5RGA7_9PLEO</name>
<feature type="transmembrane region" description="Helical" evidence="2">
    <location>
        <begin position="180"/>
        <end position="199"/>
    </location>
</feature>
<evidence type="ECO:0000256" key="2">
    <source>
        <dbReference type="SAM" id="Phobius"/>
    </source>
</evidence>
<dbReference type="GeneID" id="54354007"/>
<protein>
    <submittedName>
        <fullName evidence="3">Uncharacterized protein</fullName>
    </submittedName>
</protein>
<gene>
    <name evidence="3" type="ORF">M421DRAFT_66643</name>
</gene>
<feature type="region of interest" description="Disordered" evidence="1">
    <location>
        <begin position="615"/>
        <end position="690"/>
    </location>
</feature>
<dbReference type="AlphaFoldDB" id="A0A6A5RGA7"/>
<dbReference type="OrthoDB" id="5368516at2759"/>
<sequence length="690" mass="75466">MEEWIAQLPRLEARSHFNVSLNTSAVSESSWSSRNSTRAIIASLQLAQVQTLRTMHLALGVFSLALALLTVYRILSDARRAAALRVTLRKQRFNSLQNVHPAETFPLALACGVVLSQIIFVAVQGTTLSSVLSSSCRMLAMFTYPAIFATGYVTLVFGIETALRSFKDDRFAPRGKWNTILCIATVAFFLLLTWIPTIVWPMLNKCFGGLIWFVMRYDLLTFVLLLVLVSLLLLLAAIISIQLMRSADVDPNERIAASRMCYYLLLIAVIYILVIPAEALSFQGKFDAALSSSRFAEASLFSSGIAISFFHSFLRTNANRLAIRPIEEMRSQSRQKRPRIRFFGPSDLEMNISGPLALQGGRPDSRQGLIDVGPEKNRFDFDAEYFERPGRAMTPGSKLQSPIDPTKWPLPPDSDEAEEESKGHQRNKVSYSVFPTRAEHVPRLPATVYNPSRAAKGESRISKLAMRRFNRRSSVTDVSREFESMDKPAPFFAMRTGHASTDSSATVQIGLRFSLAPAMLSAKYPSPTAPHMPKPTTTSPWGAPLSATSPTTVLLQPAFFSPPTPAKRSPAKTPAFPLTPAQSSSAYLEAQRSKILPAAPTLALSGLRMNPVTPAGSVAASSPTRRSFTDDAPTTPTPSTPTPSTPATPRSRANALVRSNSGTSACPSPTARIPMGQGTMSRSPPPRGWL</sequence>
<feature type="compositionally biased region" description="Pro residues" evidence="1">
    <location>
        <begin position="635"/>
        <end position="646"/>
    </location>
</feature>
<feature type="transmembrane region" description="Helical" evidence="2">
    <location>
        <begin position="138"/>
        <end position="159"/>
    </location>
</feature>
<feature type="region of interest" description="Disordered" evidence="1">
    <location>
        <begin position="390"/>
        <end position="427"/>
    </location>
</feature>
<dbReference type="RefSeq" id="XP_033447034.1">
    <property type="nucleotide sequence ID" value="XM_033596340.1"/>
</dbReference>